<keyword evidence="6" id="KW-1185">Reference proteome</keyword>
<dbReference type="InterPro" id="IPR051081">
    <property type="entry name" value="HTH_MetalResp_TranReg"/>
</dbReference>
<dbReference type="Proteomes" id="UP000635885">
    <property type="component" value="Unassembled WGS sequence"/>
</dbReference>
<keyword evidence="3" id="KW-0804">Transcription</keyword>
<dbReference type="InterPro" id="IPR001845">
    <property type="entry name" value="HTH_ArsR_DNA-bd_dom"/>
</dbReference>
<dbReference type="PROSITE" id="PS50987">
    <property type="entry name" value="HTH_ARSR_2"/>
    <property type="match status" value="1"/>
</dbReference>
<accession>A0ABQ1MDK3</accession>
<evidence type="ECO:0000256" key="1">
    <source>
        <dbReference type="ARBA" id="ARBA00023015"/>
    </source>
</evidence>
<dbReference type="SUPFAM" id="SSF46785">
    <property type="entry name" value="Winged helix' DNA-binding domain"/>
    <property type="match status" value="1"/>
</dbReference>
<dbReference type="PANTHER" id="PTHR33154:SF15">
    <property type="entry name" value="REGULATORY PROTEIN ARSR"/>
    <property type="match status" value="1"/>
</dbReference>
<evidence type="ECO:0000259" key="4">
    <source>
        <dbReference type="PROSITE" id="PS50987"/>
    </source>
</evidence>
<dbReference type="CDD" id="cd00090">
    <property type="entry name" value="HTH_ARSR"/>
    <property type="match status" value="1"/>
</dbReference>
<sequence length="105" mass="12007">MEGIVNNVEVSIMEKRLAKYAKALGHPVRIQILNILNQQSCCFNGYLTEIIPFAKSTISQHLKSLKEAGLIQGEIMPPKIRYCLNKDSWEEAQQLFKNLFNSQKL</sequence>
<dbReference type="PANTHER" id="PTHR33154">
    <property type="entry name" value="TRANSCRIPTIONAL REGULATOR, ARSR FAMILY"/>
    <property type="match status" value="1"/>
</dbReference>
<dbReference type="PRINTS" id="PR00778">
    <property type="entry name" value="HTHARSR"/>
</dbReference>
<evidence type="ECO:0000256" key="3">
    <source>
        <dbReference type="ARBA" id="ARBA00023163"/>
    </source>
</evidence>
<protein>
    <submittedName>
        <fullName evidence="5">Transcriptional regulator</fullName>
    </submittedName>
</protein>
<name>A0ABQ1MDK3_9BACT</name>
<evidence type="ECO:0000313" key="5">
    <source>
        <dbReference type="EMBL" id="GGC37946.1"/>
    </source>
</evidence>
<comment type="caution">
    <text evidence="5">The sequence shown here is derived from an EMBL/GenBank/DDBJ whole genome shotgun (WGS) entry which is preliminary data.</text>
</comment>
<gene>
    <name evidence="5" type="ORF">GCM10010993_16080</name>
</gene>
<keyword evidence="1" id="KW-0805">Transcription regulation</keyword>
<feature type="domain" description="HTH arsR-type" evidence="4">
    <location>
        <begin position="9"/>
        <end position="105"/>
    </location>
</feature>
<organism evidence="5 6">
    <name type="scientific">Belliella aquatica</name>
    <dbReference type="NCBI Taxonomy" id="1323734"/>
    <lineage>
        <taxon>Bacteria</taxon>
        <taxon>Pseudomonadati</taxon>
        <taxon>Bacteroidota</taxon>
        <taxon>Cytophagia</taxon>
        <taxon>Cytophagales</taxon>
        <taxon>Cyclobacteriaceae</taxon>
        <taxon>Belliella</taxon>
    </lineage>
</organism>
<proteinExistence type="predicted"/>
<dbReference type="RefSeq" id="WP_188441552.1">
    <property type="nucleotide sequence ID" value="NZ_BMFD01000004.1"/>
</dbReference>
<dbReference type="InterPro" id="IPR036390">
    <property type="entry name" value="WH_DNA-bd_sf"/>
</dbReference>
<dbReference type="Gene3D" id="1.10.10.10">
    <property type="entry name" value="Winged helix-like DNA-binding domain superfamily/Winged helix DNA-binding domain"/>
    <property type="match status" value="1"/>
</dbReference>
<dbReference type="Pfam" id="PF01022">
    <property type="entry name" value="HTH_5"/>
    <property type="match status" value="1"/>
</dbReference>
<dbReference type="SMART" id="SM00418">
    <property type="entry name" value="HTH_ARSR"/>
    <property type="match status" value="1"/>
</dbReference>
<reference evidence="6" key="1">
    <citation type="journal article" date="2019" name="Int. J. Syst. Evol. Microbiol.">
        <title>The Global Catalogue of Microorganisms (GCM) 10K type strain sequencing project: providing services to taxonomists for standard genome sequencing and annotation.</title>
        <authorList>
            <consortium name="The Broad Institute Genomics Platform"/>
            <consortium name="The Broad Institute Genome Sequencing Center for Infectious Disease"/>
            <person name="Wu L."/>
            <person name="Ma J."/>
        </authorList>
    </citation>
    <scope>NUCLEOTIDE SEQUENCE [LARGE SCALE GENOMIC DNA]</scope>
    <source>
        <strain evidence="6">CGMCC 1.12479</strain>
    </source>
</reference>
<dbReference type="InterPro" id="IPR011991">
    <property type="entry name" value="ArsR-like_HTH"/>
</dbReference>
<evidence type="ECO:0000256" key="2">
    <source>
        <dbReference type="ARBA" id="ARBA00023125"/>
    </source>
</evidence>
<evidence type="ECO:0000313" key="6">
    <source>
        <dbReference type="Proteomes" id="UP000635885"/>
    </source>
</evidence>
<dbReference type="NCBIfam" id="NF033788">
    <property type="entry name" value="HTH_metalloreg"/>
    <property type="match status" value="1"/>
</dbReference>
<dbReference type="InterPro" id="IPR036388">
    <property type="entry name" value="WH-like_DNA-bd_sf"/>
</dbReference>
<keyword evidence="2" id="KW-0238">DNA-binding</keyword>
<dbReference type="EMBL" id="BMFD01000004">
    <property type="protein sequence ID" value="GGC37946.1"/>
    <property type="molecule type" value="Genomic_DNA"/>
</dbReference>